<comment type="caution">
    <text evidence="3">The sequence shown here is derived from an EMBL/GenBank/DDBJ whole genome shotgun (WGS) entry which is preliminary data.</text>
</comment>
<sequence>MNSPINFPENTFNNSINTTRREPIPALTGLRFFAACFVMIAHGTILLIKFQDWQHPATLWLSALAGIGMSLFFVESGFVIHYNYFTKVTTEGRKGIWSFCVARIARIYPLFFLILLTDLLLGANGLNRISYEDQWLWYKAIPWYLSMLQSWHYQIIGNNNLIYQIGVNLPLTWSISTECFFILHIL</sequence>
<dbReference type="AlphaFoldDB" id="T2J6A7"/>
<dbReference type="Pfam" id="PF01757">
    <property type="entry name" value="Acyl_transf_3"/>
    <property type="match status" value="1"/>
</dbReference>
<accession>T2J6A7</accession>
<protein>
    <submittedName>
        <fullName evidence="3">Acyltransferase</fullName>
    </submittedName>
</protein>
<keyword evidence="1" id="KW-1133">Transmembrane helix</keyword>
<keyword evidence="1" id="KW-0812">Transmembrane</keyword>
<evidence type="ECO:0000256" key="1">
    <source>
        <dbReference type="SAM" id="Phobius"/>
    </source>
</evidence>
<keyword evidence="3" id="KW-0012">Acyltransferase</keyword>
<dbReference type="Proteomes" id="UP000018198">
    <property type="component" value="Unassembled WGS sequence"/>
</dbReference>
<name>T2J6A7_CROWT</name>
<proteinExistence type="predicted"/>
<organism evidence="3 4">
    <name type="scientific">Crocosphaera watsonii WH 0401</name>
    <dbReference type="NCBI Taxonomy" id="555881"/>
    <lineage>
        <taxon>Bacteria</taxon>
        <taxon>Bacillati</taxon>
        <taxon>Cyanobacteriota</taxon>
        <taxon>Cyanophyceae</taxon>
        <taxon>Oscillatoriophycideae</taxon>
        <taxon>Chroococcales</taxon>
        <taxon>Aphanothecaceae</taxon>
        <taxon>Crocosphaera</taxon>
    </lineage>
</organism>
<feature type="transmembrane region" description="Helical" evidence="1">
    <location>
        <begin position="96"/>
        <end position="121"/>
    </location>
</feature>
<feature type="transmembrane region" description="Helical" evidence="1">
    <location>
        <begin position="30"/>
        <end position="48"/>
    </location>
</feature>
<feature type="transmembrane region" description="Helical" evidence="1">
    <location>
        <begin position="60"/>
        <end position="84"/>
    </location>
</feature>
<dbReference type="GO" id="GO:0016747">
    <property type="term" value="F:acyltransferase activity, transferring groups other than amino-acyl groups"/>
    <property type="evidence" value="ECO:0007669"/>
    <property type="project" value="InterPro"/>
</dbReference>
<evidence type="ECO:0000313" key="4">
    <source>
        <dbReference type="Proteomes" id="UP000018198"/>
    </source>
</evidence>
<keyword evidence="3" id="KW-0808">Transferase</keyword>
<keyword evidence="1" id="KW-0472">Membrane</keyword>
<evidence type="ECO:0000313" key="3">
    <source>
        <dbReference type="EMBL" id="CCQ61378.1"/>
    </source>
</evidence>
<reference evidence="3 4" key="2">
    <citation type="submission" date="2013-09" db="EMBL/GenBank/DDBJ databases">
        <title>Whole genome comparison of six Crocosphaera watsonii strains with differing phenotypes.</title>
        <authorList>
            <person name="Bench S.R."/>
            <person name="Heller P."/>
            <person name="Frank I."/>
            <person name="Arciniega M."/>
            <person name="Shilova I.N."/>
            <person name="Zehr J.P."/>
        </authorList>
    </citation>
    <scope>NUCLEOTIDE SEQUENCE [LARGE SCALE GENOMIC DNA]</scope>
    <source>
        <strain evidence="3 4">WH 0401</strain>
    </source>
</reference>
<dbReference type="EMBL" id="CAQM01000305">
    <property type="protein sequence ID" value="CCQ61378.1"/>
    <property type="molecule type" value="Genomic_DNA"/>
</dbReference>
<feature type="domain" description="Acyltransferase 3" evidence="2">
    <location>
        <begin position="25"/>
        <end position="148"/>
    </location>
</feature>
<evidence type="ECO:0000259" key="2">
    <source>
        <dbReference type="Pfam" id="PF01757"/>
    </source>
</evidence>
<reference evidence="3 4" key="1">
    <citation type="submission" date="2013-01" db="EMBL/GenBank/DDBJ databases">
        <authorList>
            <person name="Bench S."/>
        </authorList>
    </citation>
    <scope>NUCLEOTIDE SEQUENCE [LARGE SCALE GENOMIC DNA]</scope>
    <source>
        <strain evidence="3 4">WH 0401</strain>
    </source>
</reference>
<gene>
    <name evidence="3" type="ORF">CWATWH0401_360</name>
</gene>
<dbReference type="InterPro" id="IPR002656">
    <property type="entry name" value="Acyl_transf_3_dom"/>
</dbReference>